<evidence type="ECO:0000259" key="2">
    <source>
        <dbReference type="SMART" id="SM00867"/>
    </source>
</evidence>
<dbReference type="EMBL" id="JAXCLA010000003">
    <property type="protein sequence ID" value="MDY0745087.1"/>
    <property type="molecule type" value="Genomic_DNA"/>
</dbReference>
<feature type="domain" description="Lipid/polyisoprenoid-binding YceI-like" evidence="2">
    <location>
        <begin position="20"/>
        <end position="181"/>
    </location>
</feature>
<accession>A0ABU5DFM7</accession>
<reference evidence="3 4" key="1">
    <citation type="submission" date="2023-11" db="EMBL/GenBank/DDBJ databases">
        <title>Paucibacter sp. nov., isolated from fresh soil in Korea.</title>
        <authorList>
            <person name="Le N.T.T."/>
        </authorList>
    </citation>
    <scope>NUCLEOTIDE SEQUENCE [LARGE SCALE GENOMIC DNA]</scope>
    <source>
        <strain evidence="3 4">R3-3</strain>
    </source>
</reference>
<proteinExistence type="predicted"/>
<dbReference type="PANTHER" id="PTHR34406">
    <property type="entry name" value="PROTEIN YCEI"/>
    <property type="match status" value="1"/>
</dbReference>
<gene>
    <name evidence="3" type="ORF">SNE35_11235</name>
</gene>
<keyword evidence="1" id="KW-0732">Signal</keyword>
<sequence>MKKILLAGLLAVAAGTSFAQAKLLPAQSELGFTSKQMGVPVDGKFKKFDAQLTGFDPKKPDAAKVSITIDMASASLGDPAFDAELVKADWFDAKKNPQATFQSTAVKAAGPGKFEVAGKLTIKGQVQNVTVPLTLTQAGGTSTASGIVPIKRLAFKIGQGDWTDTSVVADDVQVKFKLAFSGIAAQ</sequence>
<keyword evidence="4" id="KW-1185">Reference proteome</keyword>
<name>A0ABU5DFM7_9BURK</name>
<dbReference type="InterPro" id="IPR036761">
    <property type="entry name" value="TTHA0802/YceI-like_sf"/>
</dbReference>
<dbReference type="SMART" id="SM00867">
    <property type="entry name" value="YceI"/>
    <property type="match status" value="1"/>
</dbReference>
<dbReference type="Gene3D" id="2.40.128.110">
    <property type="entry name" value="Lipid/polyisoprenoid-binding, YceI-like"/>
    <property type="match status" value="1"/>
</dbReference>
<evidence type="ECO:0000313" key="3">
    <source>
        <dbReference type="EMBL" id="MDY0745087.1"/>
    </source>
</evidence>
<dbReference type="RefSeq" id="WP_320422988.1">
    <property type="nucleotide sequence ID" value="NZ_JAXCLA010000003.1"/>
</dbReference>
<feature type="chain" id="PRO_5046866021" evidence="1">
    <location>
        <begin position="22"/>
        <end position="186"/>
    </location>
</feature>
<dbReference type="Pfam" id="PF04264">
    <property type="entry name" value="YceI"/>
    <property type="match status" value="1"/>
</dbReference>
<dbReference type="Proteomes" id="UP001285263">
    <property type="component" value="Unassembled WGS sequence"/>
</dbReference>
<dbReference type="SUPFAM" id="SSF101874">
    <property type="entry name" value="YceI-like"/>
    <property type="match status" value="1"/>
</dbReference>
<evidence type="ECO:0000256" key="1">
    <source>
        <dbReference type="SAM" id="SignalP"/>
    </source>
</evidence>
<dbReference type="PANTHER" id="PTHR34406:SF1">
    <property type="entry name" value="PROTEIN YCEI"/>
    <property type="match status" value="1"/>
</dbReference>
<evidence type="ECO:0000313" key="4">
    <source>
        <dbReference type="Proteomes" id="UP001285263"/>
    </source>
</evidence>
<protein>
    <submittedName>
        <fullName evidence="3">YceI family protein</fullName>
    </submittedName>
</protein>
<comment type="caution">
    <text evidence="3">The sequence shown here is derived from an EMBL/GenBank/DDBJ whole genome shotgun (WGS) entry which is preliminary data.</text>
</comment>
<feature type="signal peptide" evidence="1">
    <location>
        <begin position="1"/>
        <end position="21"/>
    </location>
</feature>
<organism evidence="3 4">
    <name type="scientific">Roseateles agri</name>
    <dbReference type="NCBI Taxonomy" id="3098619"/>
    <lineage>
        <taxon>Bacteria</taxon>
        <taxon>Pseudomonadati</taxon>
        <taxon>Pseudomonadota</taxon>
        <taxon>Betaproteobacteria</taxon>
        <taxon>Burkholderiales</taxon>
        <taxon>Sphaerotilaceae</taxon>
        <taxon>Roseateles</taxon>
    </lineage>
</organism>
<dbReference type="InterPro" id="IPR007372">
    <property type="entry name" value="Lipid/polyisoprenoid-bd_YceI"/>
</dbReference>